<organism evidence="9 10">
    <name type="scientific">Streptococcus merionis</name>
    <dbReference type="NCBI Taxonomy" id="400065"/>
    <lineage>
        <taxon>Bacteria</taxon>
        <taxon>Bacillati</taxon>
        <taxon>Bacillota</taxon>
        <taxon>Bacilli</taxon>
        <taxon>Lactobacillales</taxon>
        <taxon>Streptococcaceae</taxon>
        <taxon>Streptococcus</taxon>
    </lineage>
</organism>
<accession>A0A239SXF3</accession>
<dbReference type="AlphaFoldDB" id="A0A239SXF3"/>
<evidence type="ECO:0000256" key="1">
    <source>
        <dbReference type="ARBA" id="ARBA00004651"/>
    </source>
</evidence>
<dbReference type="RefSeq" id="WP_018374511.1">
    <property type="nucleotide sequence ID" value="NZ_LT906439.1"/>
</dbReference>
<evidence type="ECO:0000313" key="9">
    <source>
        <dbReference type="EMBL" id="SNU90127.1"/>
    </source>
</evidence>
<evidence type="ECO:0000313" key="10">
    <source>
        <dbReference type="Proteomes" id="UP000215185"/>
    </source>
</evidence>
<evidence type="ECO:0000256" key="7">
    <source>
        <dbReference type="ARBA" id="ARBA00023136"/>
    </source>
</evidence>
<protein>
    <submittedName>
        <fullName evidence="9">Permease</fullName>
    </submittedName>
</protein>
<evidence type="ECO:0000256" key="4">
    <source>
        <dbReference type="ARBA" id="ARBA00022475"/>
    </source>
</evidence>
<evidence type="ECO:0000256" key="6">
    <source>
        <dbReference type="ARBA" id="ARBA00022989"/>
    </source>
</evidence>
<comment type="similarity">
    <text evidence="2">Belongs to the autoinducer-2 exporter (AI-2E) (TC 2.A.86) family.</text>
</comment>
<name>A0A239SXF3_9STRE</name>
<dbReference type="PANTHER" id="PTHR21716">
    <property type="entry name" value="TRANSMEMBRANE PROTEIN"/>
    <property type="match status" value="1"/>
</dbReference>
<dbReference type="InterPro" id="IPR002549">
    <property type="entry name" value="AI-2E-like"/>
</dbReference>
<dbReference type="PANTHER" id="PTHR21716:SF53">
    <property type="entry name" value="PERMEASE PERM-RELATED"/>
    <property type="match status" value="1"/>
</dbReference>
<feature type="transmembrane region" description="Helical" evidence="8">
    <location>
        <begin position="7"/>
        <end position="26"/>
    </location>
</feature>
<dbReference type="Proteomes" id="UP000215185">
    <property type="component" value="Chromosome 1"/>
</dbReference>
<reference evidence="9 10" key="1">
    <citation type="submission" date="2017-06" db="EMBL/GenBank/DDBJ databases">
        <authorList>
            <consortium name="Pathogen Informatics"/>
        </authorList>
    </citation>
    <scope>NUCLEOTIDE SEQUENCE [LARGE SCALE GENOMIC DNA]</scope>
    <source>
        <strain evidence="9 10">NCTC13788</strain>
    </source>
</reference>
<dbReference type="STRING" id="1123308.GCA_000380085_01969"/>
<sequence length="382" mass="42771">MLKNHKNLIVTLLVSLVVVLAVFRYWEIAENFLITMWQATLPFIGGAMVAYVVNILMSGYERGYYHVFKGETARKFSRPLTLLLAYATFLVLLIILLGIVIPELIDSIQTLIASAPRAIQNLIEVVQENEWLNTHINEFFGSDASNGLVERVNAYATEILNGTGTFLLGLLTSVTDIFSALLNIFMALIFSVYVLVSKEELGSQIRRLIKTYLPSFYEPFENVRKVFHESFRNFFTGQMTEAVILGVLVFLGMTLFKFPYASTIGILVGFTNMFPIIGAYIGGIVGMILVMTQSFSQALWFLVFIVVLQQIESNLIYPRVVGNSVGLPGMWVIVAVTVGGALGGIFGMLVSVPFFASLYKLIRQDVLRREARQLLRQEEEAL</sequence>
<feature type="transmembrane region" description="Helical" evidence="8">
    <location>
        <begin position="266"/>
        <end position="291"/>
    </location>
</feature>
<feature type="transmembrane region" description="Helical" evidence="8">
    <location>
        <begin position="329"/>
        <end position="359"/>
    </location>
</feature>
<dbReference type="GO" id="GO:0005886">
    <property type="term" value="C:plasma membrane"/>
    <property type="evidence" value="ECO:0007669"/>
    <property type="project" value="UniProtKB-SubCell"/>
</dbReference>
<keyword evidence="4" id="KW-1003">Cell membrane</keyword>
<dbReference type="eggNOG" id="COG0628">
    <property type="taxonomic scope" value="Bacteria"/>
</dbReference>
<keyword evidence="5 8" id="KW-0812">Transmembrane</keyword>
<evidence type="ECO:0000256" key="2">
    <source>
        <dbReference type="ARBA" id="ARBA00009773"/>
    </source>
</evidence>
<keyword evidence="10" id="KW-1185">Reference proteome</keyword>
<feature type="transmembrane region" description="Helical" evidence="8">
    <location>
        <begin position="32"/>
        <end position="59"/>
    </location>
</feature>
<evidence type="ECO:0000256" key="8">
    <source>
        <dbReference type="SAM" id="Phobius"/>
    </source>
</evidence>
<feature type="transmembrane region" description="Helical" evidence="8">
    <location>
        <begin position="298"/>
        <end position="317"/>
    </location>
</feature>
<feature type="transmembrane region" description="Helical" evidence="8">
    <location>
        <begin position="80"/>
        <end position="101"/>
    </location>
</feature>
<dbReference type="GO" id="GO:0055085">
    <property type="term" value="P:transmembrane transport"/>
    <property type="evidence" value="ECO:0007669"/>
    <property type="project" value="TreeGrafter"/>
</dbReference>
<evidence type="ECO:0000256" key="3">
    <source>
        <dbReference type="ARBA" id="ARBA00022448"/>
    </source>
</evidence>
<comment type="subcellular location">
    <subcellularLocation>
        <location evidence="1">Cell membrane</location>
        <topology evidence="1">Multi-pass membrane protein</topology>
    </subcellularLocation>
</comment>
<dbReference type="KEGG" id="smen:SAMEA4412692_1746"/>
<keyword evidence="3" id="KW-0813">Transport</keyword>
<dbReference type="EMBL" id="LT906439">
    <property type="protein sequence ID" value="SNU90127.1"/>
    <property type="molecule type" value="Genomic_DNA"/>
</dbReference>
<keyword evidence="6 8" id="KW-1133">Transmembrane helix</keyword>
<keyword evidence="7 8" id="KW-0472">Membrane</keyword>
<proteinExistence type="inferred from homology"/>
<dbReference type="Pfam" id="PF01594">
    <property type="entry name" value="AI-2E_transport"/>
    <property type="match status" value="1"/>
</dbReference>
<evidence type="ECO:0000256" key="5">
    <source>
        <dbReference type="ARBA" id="ARBA00022692"/>
    </source>
</evidence>
<gene>
    <name evidence="9" type="primary">yhhT_2</name>
    <name evidence="9" type="ORF">SAMEA4412692_01746</name>
</gene>
<feature type="transmembrane region" description="Helical" evidence="8">
    <location>
        <begin position="242"/>
        <end position="260"/>
    </location>
</feature>
<feature type="transmembrane region" description="Helical" evidence="8">
    <location>
        <begin position="177"/>
        <end position="196"/>
    </location>
</feature>